<keyword evidence="2" id="KW-1133">Transmembrane helix</keyword>
<gene>
    <name evidence="3" type="ORF">S01H4_06521</name>
</gene>
<comment type="caution">
    <text evidence="3">The sequence shown here is derived from an EMBL/GenBank/DDBJ whole genome shotgun (WGS) entry which is preliminary data.</text>
</comment>
<feature type="non-terminal residue" evidence="3">
    <location>
        <position position="413"/>
    </location>
</feature>
<organism evidence="3">
    <name type="scientific">marine sediment metagenome</name>
    <dbReference type="NCBI Taxonomy" id="412755"/>
    <lineage>
        <taxon>unclassified sequences</taxon>
        <taxon>metagenomes</taxon>
        <taxon>ecological metagenomes</taxon>
    </lineage>
</organism>
<proteinExistence type="predicted"/>
<reference evidence="3" key="1">
    <citation type="journal article" date="2014" name="Front. Microbiol.">
        <title>High frequency of phylogenetically diverse reductive dehalogenase-homologous genes in deep subseafloor sedimentary metagenomes.</title>
        <authorList>
            <person name="Kawai M."/>
            <person name="Futagami T."/>
            <person name="Toyoda A."/>
            <person name="Takaki Y."/>
            <person name="Nishi S."/>
            <person name="Hori S."/>
            <person name="Arai W."/>
            <person name="Tsubouchi T."/>
            <person name="Morono Y."/>
            <person name="Uchiyama I."/>
            <person name="Ito T."/>
            <person name="Fujiyama A."/>
            <person name="Inagaki F."/>
            <person name="Takami H."/>
        </authorList>
    </citation>
    <scope>NUCLEOTIDE SEQUENCE</scope>
    <source>
        <strain evidence="3">Expedition CK06-06</strain>
    </source>
</reference>
<keyword evidence="2" id="KW-0472">Membrane</keyword>
<accession>X0ZAX2</accession>
<dbReference type="EMBL" id="BART01002023">
    <property type="protein sequence ID" value="GAG55427.1"/>
    <property type="molecule type" value="Genomic_DNA"/>
</dbReference>
<dbReference type="AlphaFoldDB" id="X0ZAX2"/>
<feature type="region of interest" description="Disordered" evidence="1">
    <location>
        <begin position="118"/>
        <end position="140"/>
    </location>
</feature>
<feature type="transmembrane region" description="Helical" evidence="2">
    <location>
        <begin position="21"/>
        <end position="41"/>
    </location>
</feature>
<sequence>MKKIKLFLSRFKDKRGDFGTTFLFITFVGIVVFGVAANSFGNYAKEAKEKTKNAQITIDNADVPGDTSDINEAGRIISDTNAEARKKGLELGVDTVFDSTCIQTVAKKTGIYDVPKDKKEEQKNIDSSKSGMKDQENSSITKDDTIFVQGLMGAVAGGAEGLSIEEKLNENNLPADAITQDITKIVINVANQLGSSDSKIADIIDTSMDVIKDITNKDTDNDSSKTLEIIKEKLSEKNKLEDEEIINKRKEYNLSVLEKEQREKEIEAYKYYQSIFSSFKKEELTDDQLQVLSMLGYPDEYMIIFDEGNDNIRIEVWIFEAMQSSFLFEGGKYTSSEMVITPKLLPDNYNLRPEDFVYSMTPEEVGYLIGEDGYQITETNTGLKTIIYGEGNIVCTYNTDDLLVYVSRSKEVE</sequence>
<name>X0ZAX2_9ZZZZ</name>
<evidence type="ECO:0000256" key="2">
    <source>
        <dbReference type="SAM" id="Phobius"/>
    </source>
</evidence>
<evidence type="ECO:0000313" key="3">
    <source>
        <dbReference type="EMBL" id="GAG55427.1"/>
    </source>
</evidence>
<protein>
    <submittedName>
        <fullName evidence="3">Uncharacterized protein</fullName>
    </submittedName>
</protein>
<evidence type="ECO:0000256" key="1">
    <source>
        <dbReference type="SAM" id="MobiDB-lite"/>
    </source>
</evidence>
<keyword evidence="2" id="KW-0812">Transmembrane</keyword>